<evidence type="ECO:0000313" key="3">
    <source>
        <dbReference type="Proteomes" id="UP001295444"/>
    </source>
</evidence>
<accession>A0AAD1VWG5</accession>
<organism evidence="2 3">
    <name type="scientific">Pelobates cultripes</name>
    <name type="common">Western spadefoot toad</name>
    <dbReference type="NCBI Taxonomy" id="61616"/>
    <lineage>
        <taxon>Eukaryota</taxon>
        <taxon>Metazoa</taxon>
        <taxon>Chordata</taxon>
        <taxon>Craniata</taxon>
        <taxon>Vertebrata</taxon>
        <taxon>Euteleostomi</taxon>
        <taxon>Amphibia</taxon>
        <taxon>Batrachia</taxon>
        <taxon>Anura</taxon>
        <taxon>Pelobatoidea</taxon>
        <taxon>Pelobatidae</taxon>
        <taxon>Pelobates</taxon>
    </lineage>
</organism>
<dbReference type="EMBL" id="OW240913">
    <property type="protein sequence ID" value="CAH2253822.1"/>
    <property type="molecule type" value="Genomic_DNA"/>
</dbReference>
<feature type="compositionally biased region" description="Polar residues" evidence="1">
    <location>
        <begin position="10"/>
        <end position="21"/>
    </location>
</feature>
<evidence type="ECO:0000256" key="1">
    <source>
        <dbReference type="SAM" id="MobiDB-lite"/>
    </source>
</evidence>
<gene>
    <name evidence="2" type="ORF">PECUL_23A040587</name>
</gene>
<feature type="region of interest" description="Disordered" evidence="1">
    <location>
        <begin position="1"/>
        <end position="107"/>
    </location>
</feature>
<sequence length="107" mass="11503">MCAEVDVNDCSLNEPTALSEASEQRLRGSEKSASSIPYKATHQESPYLSHQRVKQMANRDGDTAEPSTAAALVGRNTAKRQPPPGTYDYAAKQGTLTAGPTTYPPYT</sequence>
<protein>
    <submittedName>
        <fullName evidence="2">Uncharacterized protein</fullName>
    </submittedName>
</protein>
<name>A0AAD1VWG5_PELCU</name>
<dbReference type="AlphaFoldDB" id="A0AAD1VWG5"/>
<reference evidence="2" key="1">
    <citation type="submission" date="2022-03" db="EMBL/GenBank/DDBJ databases">
        <authorList>
            <person name="Alioto T."/>
            <person name="Alioto T."/>
            <person name="Gomez Garrido J."/>
        </authorList>
    </citation>
    <scope>NUCLEOTIDE SEQUENCE</scope>
</reference>
<proteinExistence type="predicted"/>
<evidence type="ECO:0000313" key="2">
    <source>
        <dbReference type="EMBL" id="CAH2253822.1"/>
    </source>
</evidence>
<keyword evidence="3" id="KW-1185">Reference proteome</keyword>
<dbReference type="Proteomes" id="UP001295444">
    <property type="component" value="Chromosome 02"/>
</dbReference>